<dbReference type="EMBL" id="JAZDQP010000001">
    <property type="protein sequence ID" value="MEE1865100.1"/>
    <property type="molecule type" value="Genomic_DNA"/>
</dbReference>
<dbReference type="Proteomes" id="UP001307839">
    <property type="component" value="Unassembled WGS sequence"/>
</dbReference>
<keyword evidence="1" id="KW-0812">Transmembrane</keyword>
<sequence length="168" mass="19144">MSTAVVPSIDQLQELPLGTPPFSYAPQTWGWWVLLALLLTAVAGWVAWRWWRWQRDRYRREALAQFDELTQQLADPQLRLQALRAVPALLKRVALSMTDAPPVAALGGAQWQAFLLQRARTPLPEQFGAQLQTLAYAPQAQVLNIPEQELRLLLAHSRQWIETHHVAV</sequence>
<evidence type="ECO:0000256" key="1">
    <source>
        <dbReference type="SAM" id="Phobius"/>
    </source>
</evidence>
<evidence type="ECO:0000313" key="2">
    <source>
        <dbReference type="EMBL" id="MEE1865100.1"/>
    </source>
</evidence>
<dbReference type="AlphaFoldDB" id="A0AB35WPQ6"/>
<feature type="transmembrane region" description="Helical" evidence="1">
    <location>
        <begin position="29"/>
        <end position="51"/>
    </location>
</feature>
<dbReference type="RefSeq" id="WP_203541448.1">
    <property type="nucleotide sequence ID" value="NZ_JAZDCU010000001.1"/>
</dbReference>
<evidence type="ECO:0000313" key="3">
    <source>
        <dbReference type="Proteomes" id="UP001307839"/>
    </source>
</evidence>
<accession>A0AB35WPQ6</accession>
<reference evidence="2 3" key="1">
    <citation type="submission" date="2024-01" db="EMBL/GenBank/DDBJ databases">
        <title>Unpublished Manusciprt.</title>
        <authorList>
            <person name="Duman M."/>
            <person name="Valdes E.G."/>
            <person name="Ajmi N."/>
            <person name="Altun S."/>
            <person name="Saticioglu I.B."/>
        </authorList>
    </citation>
    <scope>NUCLEOTIDE SEQUENCE [LARGE SCALE GENOMIC DNA]</scope>
    <source>
        <strain evidence="2 3">120P</strain>
    </source>
</reference>
<dbReference type="InterPro" id="IPR025489">
    <property type="entry name" value="DUF4381"/>
</dbReference>
<organism evidence="2 3">
    <name type="scientific">Pseudomonas auratipiscis</name>
    <dbReference type="NCBI Taxonomy" id="3115853"/>
    <lineage>
        <taxon>Bacteria</taxon>
        <taxon>Pseudomonadati</taxon>
        <taxon>Pseudomonadota</taxon>
        <taxon>Gammaproteobacteria</taxon>
        <taxon>Pseudomonadales</taxon>
        <taxon>Pseudomonadaceae</taxon>
        <taxon>Pseudomonas</taxon>
    </lineage>
</organism>
<dbReference type="Pfam" id="PF14316">
    <property type="entry name" value="DUF4381"/>
    <property type="match status" value="1"/>
</dbReference>
<gene>
    <name evidence="2" type="ORF">V0R53_01700</name>
</gene>
<keyword evidence="1" id="KW-0472">Membrane</keyword>
<comment type="caution">
    <text evidence="2">The sequence shown here is derived from an EMBL/GenBank/DDBJ whole genome shotgun (WGS) entry which is preliminary data.</text>
</comment>
<keyword evidence="3" id="KW-1185">Reference proteome</keyword>
<keyword evidence="1" id="KW-1133">Transmembrane helix</keyword>
<name>A0AB35WPQ6_9PSED</name>
<protein>
    <submittedName>
        <fullName evidence="2">DUF4381 domain-containing protein</fullName>
    </submittedName>
</protein>
<proteinExistence type="predicted"/>